<evidence type="ECO:0000256" key="4">
    <source>
        <dbReference type="ARBA" id="ARBA00023180"/>
    </source>
</evidence>
<dbReference type="FunCoup" id="A0A6L2PM91">
    <property type="interactions" value="44"/>
</dbReference>
<dbReference type="InterPro" id="IPR001548">
    <property type="entry name" value="Peptidase_M2"/>
</dbReference>
<dbReference type="Pfam" id="PF01401">
    <property type="entry name" value="Peptidase_M2"/>
    <property type="match status" value="1"/>
</dbReference>
<feature type="binding site" evidence="8">
    <location>
        <position position="1361"/>
    </location>
    <ligand>
        <name>chloride</name>
        <dbReference type="ChEBI" id="CHEBI:17996"/>
        <label>1</label>
    </ligand>
</feature>
<keyword evidence="9 14" id="KW-0479">Metal-binding</keyword>
<evidence type="ECO:0000259" key="16">
    <source>
        <dbReference type="PROSITE" id="PS51037"/>
    </source>
</evidence>
<dbReference type="GO" id="GO:0006508">
    <property type="term" value="P:proteolysis"/>
    <property type="evidence" value="ECO:0007669"/>
    <property type="project" value="UniProtKB-KW"/>
</dbReference>
<evidence type="ECO:0000256" key="15">
    <source>
        <dbReference type="SAM" id="MobiDB-lite"/>
    </source>
</evidence>
<evidence type="ECO:0000256" key="2">
    <source>
        <dbReference type="ARBA" id="ARBA00022729"/>
    </source>
</evidence>
<feature type="domain" description="YEATS" evidence="16">
    <location>
        <begin position="326"/>
        <end position="473"/>
    </location>
</feature>
<feature type="binding site" evidence="11">
    <location>
        <position position="1252"/>
    </location>
    <ligand>
        <name>Zn(2+)</name>
        <dbReference type="ChEBI" id="CHEBI:29105"/>
        <label>2</label>
        <note>catalytic</note>
    </ligand>
</feature>
<dbReference type="GO" id="GO:0004180">
    <property type="term" value="F:carboxypeptidase activity"/>
    <property type="evidence" value="ECO:0007669"/>
    <property type="project" value="UniProtKB-KW"/>
</dbReference>
<dbReference type="InterPro" id="IPR026806">
    <property type="entry name" value="CDV3"/>
</dbReference>
<feature type="binding site" evidence="9">
    <location>
        <position position="1228"/>
    </location>
    <ligand>
        <name>Zn(2+)</name>
        <dbReference type="ChEBI" id="CHEBI:29105"/>
        <label>1</label>
        <note>catalytic</note>
    </ligand>
</feature>
<sequence>MCPSRLAKTRVWSLYRILGLQVGCEPNNLSSYITHTSCRFSLYVMHIIPKYDVLLCVHPEIMYVAVKKLEILPVPYQYLFSLMNFFVNNQTSKQIRQYTEDDEWREFEEEKKDYTGLKIGNLQIEGDDNIGDGEEEEDQEMEENEAGEMVPKRKVQAGPWKVVNQPQPVPAEVPEPQAKVEFSQRISSIIQKEFSTELANREKDVHEIEERLHQGLKWLHMLRYAIISALYNKKEVQSGPEERQRRIHPAVKKLIGKEPQNWKPLQQRPSKYRPVATTCEEEPTVSKEVSSTKENEKKETVSKVPRYIPPKSSTDANSVTVTSPLRGMHHKVKKRIVIGNISKWVPVDTREDSASHKWMMYVRGPRETPDISDFVSKVRFFLHPSYRPHDIAEVTSPPFHLSRRGWGEFPLRVQIHFCHSRNKPVDVIHHLKLDRTYTGLQTLGAETVVDIWLYSGTDSSIPGNENEVVSAKDGVAGVKSDTLEQLAEVMKLNYGCNSTVSREVCDCPAKEVLPGLIKPKMEPVDNSECTAPCDDKSHLNASGHGWYSSRDIQFSSLDHDYFGVMNVDIKKESEDDCKSEHSVQDCSQENISEEYRDLCKVESSVEVDSNVENYVMEVAPVVHENKITNCSPHTLEAPTKSLSVNNHIEHNVSSVENNSKLTTLLKCMDKNGHVFYLTLGQTHLKPQVKLASVVPTSEQSVNVTKPTSLLNKQQTPHTQLHNKLLSTAVVTSGLKVKSPSAKPVLSNYNCKEKDGVISHGNSCMLVPPQGTVGNVRTTQNNAHKALSLEVNSCSLVTAQQTSTMIPSQGSHVKSGMKVTSPVVSTNHSSELLKQLQNSSGQLLSLLKLNATMPTTNKLEEGNMGEDLKASGQNASTPVQDQSFFIVKNGQLYLLRHVQNSATLSALAAKSSAKQFESITKQRSILLTDNKSSLSSPVQSVKGGFSLLKKQASAQVPQTVLSPNTVKPQDMDKSENFRLLISGRSLVLNKANSRNITQSNKIRYGEALSVAIESCKFDDVAVAVRWLLRHMPLVSPAARDIEFRMVHPYAASSEDTFLQWNIGKRRAAEWLRAKAVQRVLQERFPKERVWCTHAIVVWARLHGYTPVSCPAEEVTEDVPSGLTAWRTYSEPVAIMDWLVTNHKSDQCSGAESDDEVDVVGIKTPQTKATTKQGPSQFEEIGSSVEVLELEHDLEAQCLFVHETCNCCRILLCAEVNAEDFRVIHHEMGHVEYYMAYRNQPVVFQEGANSAFQEAVGDAVMYGVMAPQHLQRLGLINDTSQDNDLVLLLRQALFKLPQLPFGLLVDKWRWSVFRGDTPPKQYNTAWWELRRHYQGIVPPVPRAEDDFDPAAKFHIPDNTPYIRYFLSDILQVQMFKGMCEAAVFGHVGTGQTLPMPLHHCDIYGSKQAGHKLR</sequence>
<dbReference type="CDD" id="cd16907">
    <property type="entry name" value="YEATS_YEATS2_like"/>
    <property type="match status" value="1"/>
</dbReference>
<evidence type="ECO:0000256" key="5">
    <source>
        <dbReference type="ARBA" id="ARBA00023242"/>
    </source>
</evidence>
<feature type="compositionally biased region" description="Basic and acidic residues" evidence="15">
    <location>
        <begin position="290"/>
        <end position="301"/>
    </location>
</feature>
<dbReference type="Pfam" id="PF03366">
    <property type="entry name" value="YEATS"/>
    <property type="match status" value="1"/>
</dbReference>
<keyword evidence="14" id="KW-0121">Carboxypeptidase</keyword>
<feature type="binding site" evidence="11">
    <location>
        <position position="1228"/>
    </location>
    <ligand>
        <name>Zn(2+)</name>
        <dbReference type="ChEBI" id="CHEBI:29105"/>
        <label>2</label>
        <note>catalytic</note>
    </ligand>
</feature>
<feature type="region of interest" description="Disordered" evidence="15">
    <location>
        <begin position="125"/>
        <end position="150"/>
    </location>
</feature>
<feature type="disulfide bond" evidence="10">
    <location>
        <begin position="1377"/>
        <end position="1398"/>
    </location>
</feature>
<keyword evidence="2" id="KW-0732">Signal</keyword>
<feature type="active site" description="Proton acceptor 1" evidence="6">
    <location>
        <position position="1225"/>
    </location>
</feature>
<feature type="active site" description="Proton donor 1" evidence="6">
    <location>
        <position position="1352"/>
    </location>
</feature>
<evidence type="ECO:0000256" key="11">
    <source>
        <dbReference type="PIRSR" id="PIRSR601548-8"/>
    </source>
</evidence>
<dbReference type="PROSITE" id="PS51037">
    <property type="entry name" value="YEATS"/>
    <property type="match status" value="1"/>
</dbReference>
<dbReference type="Proteomes" id="UP000502823">
    <property type="component" value="Unassembled WGS sequence"/>
</dbReference>
<keyword evidence="14" id="KW-0482">Metalloprotease</keyword>
<evidence type="ECO:0000256" key="13">
    <source>
        <dbReference type="PROSITE-ProRule" id="PRU01355"/>
    </source>
</evidence>
<dbReference type="OrthoDB" id="1741717at2759"/>
<protein>
    <recommendedName>
        <fullName evidence="14">Angiotensin-converting enzyme</fullName>
        <ecNumber evidence="14">3.4.-.-</ecNumber>
    </recommendedName>
</protein>
<gene>
    <name evidence="17" type="ORF">Cfor_12961</name>
</gene>
<dbReference type="GO" id="GO:0008241">
    <property type="term" value="F:peptidyl-dipeptidase activity"/>
    <property type="evidence" value="ECO:0007669"/>
    <property type="project" value="InterPro"/>
</dbReference>
<comment type="caution">
    <text evidence="17">The sequence shown here is derived from an EMBL/GenBank/DDBJ whole genome shotgun (WGS) entry which is preliminary data.</text>
</comment>
<evidence type="ECO:0000256" key="8">
    <source>
        <dbReference type="PIRSR" id="PIRSR601548-2"/>
    </source>
</evidence>
<keyword evidence="9 14" id="KW-0862">Zinc</keyword>
<dbReference type="PANTHER" id="PTHR10514">
    <property type="entry name" value="ANGIOTENSIN-CONVERTING ENZYME"/>
    <property type="match status" value="1"/>
</dbReference>
<dbReference type="PANTHER" id="PTHR10514:SF27">
    <property type="entry name" value="ANGIOTENSIN-CONVERTING ENZYME"/>
    <property type="match status" value="1"/>
</dbReference>
<feature type="binding site" evidence="11">
    <location>
        <position position="1224"/>
    </location>
    <ligand>
        <name>Zn(2+)</name>
        <dbReference type="ChEBI" id="CHEBI:29105"/>
        <label>2</label>
        <note>catalytic</note>
    </ligand>
</feature>
<evidence type="ECO:0000256" key="14">
    <source>
        <dbReference type="RuleBase" id="RU361144"/>
    </source>
</evidence>
<dbReference type="InterPro" id="IPR038704">
    <property type="entry name" value="YEAST_sf"/>
</dbReference>
<dbReference type="GO" id="GO:0046872">
    <property type="term" value="F:metal ion binding"/>
    <property type="evidence" value="ECO:0007669"/>
    <property type="project" value="UniProtKB-KW"/>
</dbReference>
<organism evidence="17 18">
    <name type="scientific">Coptotermes formosanus</name>
    <name type="common">Formosan subterranean termite</name>
    <dbReference type="NCBI Taxonomy" id="36987"/>
    <lineage>
        <taxon>Eukaryota</taxon>
        <taxon>Metazoa</taxon>
        <taxon>Ecdysozoa</taxon>
        <taxon>Arthropoda</taxon>
        <taxon>Hexapoda</taxon>
        <taxon>Insecta</taxon>
        <taxon>Pterygota</taxon>
        <taxon>Neoptera</taxon>
        <taxon>Polyneoptera</taxon>
        <taxon>Dictyoptera</taxon>
        <taxon>Blattodea</taxon>
        <taxon>Blattoidea</taxon>
        <taxon>Termitoidae</taxon>
        <taxon>Rhinotermitidae</taxon>
        <taxon>Coptotermes</taxon>
    </lineage>
</organism>
<evidence type="ECO:0000256" key="9">
    <source>
        <dbReference type="PIRSR" id="PIRSR601548-3"/>
    </source>
</evidence>
<keyword evidence="18" id="KW-1185">Reference proteome</keyword>
<evidence type="ECO:0000313" key="17">
    <source>
        <dbReference type="EMBL" id="GFG33723.1"/>
    </source>
</evidence>
<evidence type="ECO:0000256" key="6">
    <source>
        <dbReference type="PIRSR" id="PIRSR601548-1"/>
    </source>
</evidence>
<dbReference type="Pfam" id="PF22951">
    <property type="entry name" value="3HBD"/>
    <property type="match status" value="1"/>
</dbReference>
<reference evidence="18" key="1">
    <citation type="submission" date="2020-01" db="EMBL/GenBank/DDBJ databases">
        <title>Draft genome sequence of the Termite Coptotermes fromosanus.</title>
        <authorList>
            <person name="Itakura S."/>
            <person name="Yosikawa Y."/>
            <person name="Umezawa K."/>
        </authorList>
    </citation>
    <scope>NUCLEOTIDE SEQUENCE [LARGE SCALE GENOMIC DNA]</scope>
</reference>
<feature type="binding site" evidence="9">
    <location>
        <position position="1252"/>
    </location>
    <ligand>
        <name>Zn(2+)</name>
        <dbReference type="ChEBI" id="CHEBI:29105"/>
        <label>1</label>
        <note>catalytic</note>
    </ligand>
</feature>
<dbReference type="PRINTS" id="PR00791">
    <property type="entry name" value="PEPDIPTASEA"/>
</dbReference>
<keyword evidence="14" id="KW-0378">Hydrolase</keyword>
<accession>A0A6L2PM91</accession>
<dbReference type="GO" id="GO:0005634">
    <property type="term" value="C:nucleus"/>
    <property type="evidence" value="ECO:0007669"/>
    <property type="project" value="UniProtKB-SubCell"/>
</dbReference>
<keyword evidence="4 14" id="KW-0325">Glycoprotein</keyword>
<feature type="region of interest" description="Disordered" evidence="15">
    <location>
        <begin position="263"/>
        <end position="320"/>
    </location>
</feature>
<dbReference type="InParanoid" id="A0A6L2PM91"/>
<comment type="similarity">
    <text evidence="1 13 14">Belongs to the peptidase M2 family.</text>
</comment>
<comment type="subcellular location">
    <subcellularLocation>
        <location evidence="12">Nucleus</location>
    </subcellularLocation>
</comment>
<keyword evidence="14" id="KW-0645">Protease</keyword>
<dbReference type="SUPFAM" id="SSF55486">
    <property type="entry name" value="Metalloproteases ('zincins'), catalytic domain"/>
    <property type="match status" value="1"/>
</dbReference>
<evidence type="ECO:0000313" key="18">
    <source>
        <dbReference type="Proteomes" id="UP000502823"/>
    </source>
</evidence>
<feature type="binding site" evidence="9">
    <location>
        <position position="1224"/>
    </location>
    <ligand>
        <name>Zn(2+)</name>
        <dbReference type="ChEBI" id="CHEBI:29105"/>
        <label>1</label>
        <note>catalytic</note>
    </ligand>
</feature>
<evidence type="ECO:0000256" key="12">
    <source>
        <dbReference type="PROSITE-ProRule" id="PRU00376"/>
    </source>
</evidence>
<dbReference type="EMBL" id="BLKM01000452">
    <property type="protein sequence ID" value="GFG33723.1"/>
    <property type="molecule type" value="Genomic_DNA"/>
</dbReference>
<evidence type="ECO:0000256" key="10">
    <source>
        <dbReference type="PIRSR" id="PIRSR601548-4"/>
    </source>
</evidence>
<feature type="compositionally biased region" description="Polar residues" evidence="15">
    <location>
        <begin position="311"/>
        <end position="320"/>
    </location>
</feature>
<keyword evidence="3 10" id="KW-1015">Disulfide bond</keyword>
<evidence type="ECO:0000256" key="7">
    <source>
        <dbReference type="PIRSR" id="PIRSR601548-11"/>
    </source>
</evidence>
<feature type="active site" description="Proton donor 2" evidence="7">
    <location>
        <position position="1352"/>
    </location>
</feature>
<proteinExistence type="inferred from homology"/>
<dbReference type="GO" id="GO:0016020">
    <property type="term" value="C:membrane"/>
    <property type="evidence" value="ECO:0007669"/>
    <property type="project" value="InterPro"/>
</dbReference>
<dbReference type="EC" id="3.4.-.-" evidence="14"/>
<dbReference type="Pfam" id="PF15359">
    <property type="entry name" value="CDV3"/>
    <property type="match status" value="1"/>
</dbReference>
<keyword evidence="5 12" id="KW-0539">Nucleus</keyword>
<feature type="active site" description="Proton acceptor 2" evidence="7">
    <location>
        <position position="1225"/>
    </location>
</feature>
<dbReference type="GO" id="GO:0008237">
    <property type="term" value="F:metallopeptidase activity"/>
    <property type="evidence" value="ECO:0007669"/>
    <property type="project" value="UniProtKB-KW"/>
</dbReference>
<dbReference type="PROSITE" id="PS52011">
    <property type="entry name" value="PEPTIDASE_M2"/>
    <property type="match status" value="1"/>
</dbReference>
<dbReference type="Gene3D" id="2.60.40.1970">
    <property type="entry name" value="YEATS domain"/>
    <property type="match status" value="1"/>
</dbReference>
<dbReference type="InterPro" id="IPR055127">
    <property type="entry name" value="YEATS2_3HBD"/>
</dbReference>
<feature type="compositionally biased region" description="Acidic residues" evidence="15">
    <location>
        <begin position="125"/>
        <end position="146"/>
    </location>
</feature>
<evidence type="ECO:0000256" key="3">
    <source>
        <dbReference type="ARBA" id="ARBA00023157"/>
    </source>
</evidence>
<comment type="cofactor">
    <cofactor evidence="14">
        <name>Zn(2+)</name>
        <dbReference type="ChEBI" id="CHEBI:29105"/>
    </cofactor>
    <text evidence="14">Binds 1 zinc ion per subunit.</text>
</comment>
<dbReference type="InterPro" id="IPR055129">
    <property type="entry name" value="YEATS_dom"/>
</dbReference>
<evidence type="ECO:0000256" key="1">
    <source>
        <dbReference type="ARBA" id="ARBA00008139"/>
    </source>
</evidence>
<comment type="caution">
    <text evidence="13">Lacks conserved residue(s) required for the propagation of feature annotation.</text>
</comment>
<name>A0A6L2PM91_COPFO</name>